<sequence>MSDNMSAKVPRVKIISPPQAYNRLRNTNSDAPYLDSRQTSHSTSATLRNSPVSPPLPVSQIHTNPIPSTQIFLRRYKLARVNTNSRGSSPVDSIVKRSSQNFNNKTLPQPCEAQILSVALGNNDKHTTTTQTAWKALDRTLTRKDCDMVDGWKTEIDTLLVYTGLFSAVVTAFCVESFKALKQDPEDVMVLVLRRILDRLEGTSGAAITTPANLTFARRINIMWFSSLVLGLSAAFICILVKQWLREFLMNGPGSPRDNARIREYRFQGFIKWRVPDTIALLPLMLQAALAFFFAGLVDLLWSLDRTVAIVLTVLVSISLFFVIVTTILPSLFLDSPYRSPQAHAIFRTSRLVFSVIDNVVLRLLWLIRSPRSLPTASSISARPLSQGSLSESSHSRDRKSHQNWYEYEKHQALKMDKALDHRIIVGADVTLMDDFFLRDVLRMCINDTDKHTAFATLLDILDNRAVDVKEKGPLSKQSNAIDDETATAGNIILAEIVVDVLTKLIDEDCDEILRLLDYLYSLCTSIPFVHTKSIPRDIFEVYLKSFRLLSHLLHHSGHQESENIQEKAFELIYYLCRTSNILVLDDTVVSKIAAYAQQLSGRRNPHYHRACTIVFVFSDDRFSLWTSDWQNTILGFLKRVEHYIAMASTSEIEALGPELFMKGILAVRVMETYKICDAILEHISHKIPTTEQHQDYDIPRSVPPSSPVAENAARKVTGVEIRASPRVFGVLDNTSMPLNVHGLQISSLADIGDITLGSPVHRVRSNFI</sequence>
<evidence type="ECO:0000256" key="2">
    <source>
        <dbReference type="SAM" id="Phobius"/>
    </source>
</evidence>
<keyword evidence="5" id="KW-1185">Reference proteome</keyword>
<comment type="caution">
    <text evidence="4">The sequence shown here is derived from an EMBL/GenBank/DDBJ whole genome shotgun (WGS) entry which is preliminary data.</text>
</comment>
<feature type="transmembrane region" description="Helical" evidence="2">
    <location>
        <begin position="308"/>
        <end position="333"/>
    </location>
</feature>
<dbReference type="Pfam" id="PF20153">
    <property type="entry name" value="DUF6535"/>
    <property type="match status" value="1"/>
</dbReference>
<proteinExistence type="predicted"/>
<dbReference type="AlphaFoldDB" id="A0AAW0G5W5"/>
<keyword evidence="2" id="KW-0472">Membrane</keyword>
<name>A0AAW0G5W5_9APHY</name>
<feature type="compositionally biased region" description="Polar residues" evidence="1">
    <location>
        <begin position="24"/>
        <end position="51"/>
    </location>
</feature>
<keyword evidence="2" id="KW-0812">Transmembrane</keyword>
<dbReference type="InterPro" id="IPR045338">
    <property type="entry name" value="DUF6535"/>
</dbReference>
<gene>
    <name evidence="4" type="ORF">QCA50_011033</name>
</gene>
<organism evidence="4 5">
    <name type="scientific">Cerrena zonata</name>
    <dbReference type="NCBI Taxonomy" id="2478898"/>
    <lineage>
        <taxon>Eukaryota</taxon>
        <taxon>Fungi</taxon>
        <taxon>Dikarya</taxon>
        <taxon>Basidiomycota</taxon>
        <taxon>Agaricomycotina</taxon>
        <taxon>Agaricomycetes</taxon>
        <taxon>Polyporales</taxon>
        <taxon>Cerrenaceae</taxon>
        <taxon>Cerrena</taxon>
    </lineage>
</organism>
<feature type="transmembrane region" description="Helical" evidence="2">
    <location>
        <begin position="279"/>
        <end position="302"/>
    </location>
</feature>
<feature type="region of interest" description="Disordered" evidence="1">
    <location>
        <begin position="1"/>
        <end position="63"/>
    </location>
</feature>
<evidence type="ECO:0000259" key="3">
    <source>
        <dbReference type="Pfam" id="PF20153"/>
    </source>
</evidence>
<dbReference type="Proteomes" id="UP001385951">
    <property type="component" value="Unassembled WGS sequence"/>
</dbReference>
<protein>
    <recommendedName>
        <fullName evidence="3">DUF6535 domain-containing protein</fullName>
    </recommendedName>
</protein>
<feature type="transmembrane region" description="Helical" evidence="2">
    <location>
        <begin position="222"/>
        <end position="241"/>
    </location>
</feature>
<keyword evidence="2" id="KW-1133">Transmembrane helix</keyword>
<feature type="region of interest" description="Disordered" evidence="1">
    <location>
        <begin position="376"/>
        <end position="402"/>
    </location>
</feature>
<reference evidence="4 5" key="1">
    <citation type="submission" date="2022-09" db="EMBL/GenBank/DDBJ databases">
        <authorList>
            <person name="Palmer J.M."/>
        </authorList>
    </citation>
    <scope>NUCLEOTIDE SEQUENCE [LARGE SCALE GENOMIC DNA]</scope>
    <source>
        <strain evidence="4 5">DSM 7382</strain>
    </source>
</reference>
<evidence type="ECO:0000256" key="1">
    <source>
        <dbReference type="SAM" id="MobiDB-lite"/>
    </source>
</evidence>
<evidence type="ECO:0000313" key="4">
    <source>
        <dbReference type="EMBL" id="KAK7685689.1"/>
    </source>
</evidence>
<feature type="domain" description="DUF6535" evidence="3">
    <location>
        <begin position="134"/>
        <end position="303"/>
    </location>
</feature>
<accession>A0AAW0G5W5</accession>
<dbReference type="EMBL" id="JASBNA010000019">
    <property type="protein sequence ID" value="KAK7685689.1"/>
    <property type="molecule type" value="Genomic_DNA"/>
</dbReference>
<evidence type="ECO:0000313" key="5">
    <source>
        <dbReference type="Proteomes" id="UP001385951"/>
    </source>
</evidence>